<proteinExistence type="predicted"/>
<reference evidence="1" key="1">
    <citation type="submission" date="2018-02" db="EMBL/GenBank/DDBJ databases">
        <title>Rhizophora mucronata_Transcriptome.</title>
        <authorList>
            <person name="Meera S.P."/>
            <person name="Sreeshan A."/>
            <person name="Augustine A."/>
        </authorList>
    </citation>
    <scope>NUCLEOTIDE SEQUENCE</scope>
    <source>
        <tissue evidence="1">Leaf</tissue>
    </source>
</reference>
<protein>
    <submittedName>
        <fullName evidence="1">Uncharacterized protein</fullName>
    </submittedName>
</protein>
<dbReference type="AlphaFoldDB" id="A0A2P2QKV8"/>
<accession>A0A2P2QKV8</accession>
<sequence length="17" mass="1895">MSSFLSHGQWEVGVECV</sequence>
<name>A0A2P2QKV8_RHIMU</name>
<dbReference type="EMBL" id="GGEC01087110">
    <property type="protein sequence ID" value="MBX67594.1"/>
    <property type="molecule type" value="Transcribed_RNA"/>
</dbReference>
<organism evidence="1">
    <name type="scientific">Rhizophora mucronata</name>
    <name type="common">Asiatic mangrove</name>
    <dbReference type="NCBI Taxonomy" id="61149"/>
    <lineage>
        <taxon>Eukaryota</taxon>
        <taxon>Viridiplantae</taxon>
        <taxon>Streptophyta</taxon>
        <taxon>Embryophyta</taxon>
        <taxon>Tracheophyta</taxon>
        <taxon>Spermatophyta</taxon>
        <taxon>Magnoliopsida</taxon>
        <taxon>eudicotyledons</taxon>
        <taxon>Gunneridae</taxon>
        <taxon>Pentapetalae</taxon>
        <taxon>rosids</taxon>
        <taxon>fabids</taxon>
        <taxon>Malpighiales</taxon>
        <taxon>Rhizophoraceae</taxon>
        <taxon>Rhizophora</taxon>
    </lineage>
</organism>
<evidence type="ECO:0000313" key="1">
    <source>
        <dbReference type="EMBL" id="MBX67594.1"/>
    </source>
</evidence>